<evidence type="ECO:0000256" key="2">
    <source>
        <dbReference type="ARBA" id="ARBA00004989"/>
    </source>
</evidence>
<accession>A0A7X2NRJ2</accession>
<evidence type="ECO:0000256" key="4">
    <source>
        <dbReference type="ARBA" id="ARBA00012707"/>
    </source>
</evidence>
<evidence type="ECO:0000256" key="5">
    <source>
        <dbReference type="ARBA" id="ARBA00021528"/>
    </source>
</evidence>
<comment type="pathway">
    <text evidence="2">Metabolic intermediate biosynthesis; acetyl-CoA biosynthesis; acetyl-CoA from acetate: step 2/2.</text>
</comment>
<organism evidence="10 11">
    <name type="scientific">Stecheria intestinalis</name>
    <dbReference type="NCBI Taxonomy" id="2606630"/>
    <lineage>
        <taxon>Bacteria</taxon>
        <taxon>Bacillati</taxon>
        <taxon>Bacillota</taxon>
        <taxon>Erysipelotrichia</taxon>
        <taxon>Erysipelotrichales</taxon>
        <taxon>Erysipelotrichaceae</taxon>
        <taxon>Stecheria</taxon>
    </lineage>
</organism>
<proteinExistence type="inferred from homology"/>
<keyword evidence="6 10" id="KW-0808">Transferase</keyword>
<dbReference type="InterPro" id="IPR002505">
    <property type="entry name" value="PTA_PTB"/>
</dbReference>
<evidence type="ECO:0000256" key="1">
    <source>
        <dbReference type="ARBA" id="ARBA00000705"/>
    </source>
</evidence>
<evidence type="ECO:0000256" key="6">
    <source>
        <dbReference type="ARBA" id="ARBA00022679"/>
    </source>
</evidence>
<dbReference type="NCBIfam" id="NF007233">
    <property type="entry name" value="PRK09653.1"/>
    <property type="match status" value="1"/>
</dbReference>
<dbReference type="SUPFAM" id="SSF53659">
    <property type="entry name" value="Isocitrate/Isopropylmalate dehydrogenase-like"/>
    <property type="match status" value="1"/>
</dbReference>
<protein>
    <recommendedName>
        <fullName evidence="5">Phosphate acetyltransferase</fullName>
        <ecNumber evidence="4">2.3.1.8</ecNumber>
    </recommendedName>
    <alternativeName>
        <fullName evidence="8">Phosphotransacetylase</fullName>
    </alternativeName>
</protein>
<dbReference type="NCBIfam" id="TIGR00651">
    <property type="entry name" value="pta"/>
    <property type="match status" value="1"/>
</dbReference>
<evidence type="ECO:0000259" key="9">
    <source>
        <dbReference type="Pfam" id="PF01515"/>
    </source>
</evidence>
<evidence type="ECO:0000256" key="8">
    <source>
        <dbReference type="ARBA" id="ARBA00031108"/>
    </source>
</evidence>
<dbReference type="AlphaFoldDB" id="A0A7X2NRJ2"/>
<evidence type="ECO:0000313" key="10">
    <source>
        <dbReference type="EMBL" id="MSS58110.1"/>
    </source>
</evidence>
<dbReference type="EC" id="2.3.1.8" evidence="4"/>
<dbReference type="InterPro" id="IPR050500">
    <property type="entry name" value="Phos_Acetyltrans/Butyryltrans"/>
</dbReference>
<name>A0A7X2NRJ2_9FIRM</name>
<keyword evidence="11" id="KW-1185">Reference proteome</keyword>
<dbReference type="Gene3D" id="3.40.50.10950">
    <property type="match status" value="1"/>
</dbReference>
<gene>
    <name evidence="10" type="primary">pta</name>
    <name evidence="10" type="ORF">FYJ51_04240</name>
</gene>
<dbReference type="GO" id="GO:0008959">
    <property type="term" value="F:phosphate acetyltransferase activity"/>
    <property type="evidence" value="ECO:0007669"/>
    <property type="project" value="UniProtKB-EC"/>
</dbReference>
<comment type="similarity">
    <text evidence="3">Belongs to the phosphate acetyltransferase and butyryltransferase family.</text>
</comment>
<dbReference type="PANTHER" id="PTHR43356">
    <property type="entry name" value="PHOSPHATE ACETYLTRANSFERASE"/>
    <property type="match status" value="1"/>
</dbReference>
<dbReference type="PIRSF" id="PIRSF000428">
    <property type="entry name" value="P_Ac_trans"/>
    <property type="match status" value="1"/>
</dbReference>
<dbReference type="Proteomes" id="UP000461880">
    <property type="component" value="Unassembled WGS sequence"/>
</dbReference>
<dbReference type="InterPro" id="IPR042112">
    <property type="entry name" value="P_AcTrfase_dom2"/>
</dbReference>
<sequence length="335" mass="35385">MSFIEGIKEKARQDVKTIVLPESEDERTLRAAAQVLREGTAKLILIGNEEKIKADAASYGVDVSGARIVDPENCAELDQYVNLLYELRKAKGMTPEKAKETLLGDHTTFGVVMLKNNEADGLVSGACHSTANTLRPALQILRTAPGAKLVSAFFVMDVPNCEYGNHGTFVFADCGLNQDPDSEQLAAIAADSAKSYESLVGGQAKVAFISHSTKGSAKHALVDKVVNAVKAAHEEYPELVCDGELQVDAAIVPSVAASKAPGSPVAGQANVLVFPNLDCGNSAYKLVQRLAKAEAYGPMLQGIAKPVNDLSRGCSYEDIVGVVAITAVQAQLASK</sequence>
<dbReference type="InterPro" id="IPR004614">
    <property type="entry name" value="P_AcTrfase"/>
</dbReference>
<reference evidence="10 11" key="1">
    <citation type="submission" date="2019-08" db="EMBL/GenBank/DDBJ databases">
        <title>In-depth cultivation of the pig gut microbiome towards novel bacterial diversity and tailored functional studies.</title>
        <authorList>
            <person name="Wylensek D."/>
            <person name="Hitch T.C.A."/>
            <person name="Clavel T."/>
        </authorList>
    </citation>
    <scope>NUCLEOTIDE SEQUENCE [LARGE SCALE GENOMIC DNA]</scope>
    <source>
        <strain evidence="10 11">Oil+RF-744-GAM-WT-6</strain>
    </source>
</reference>
<dbReference type="EMBL" id="VUMN01000007">
    <property type="protein sequence ID" value="MSS58110.1"/>
    <property type="molecule type" value="Genomic_DNA"/>
</dbReference>
<feature type="domain" description="Phosphate acetyl/butaryl transferase" evidence="9">
    <location>
        <begin position="2"/>
        <end position="327"/>
    </location>
</feature>
<dbReference type="Pfam" id="PF01515">
    <property type="entry name" value="PTA_PTB"/>
    <property type="match status" value="1"/>
</dbReference>
<dbReference type="InterPro" id="IPR012147">
    <property type="entry name" value="P_Ac_Bu_trans"/>
</dbReference>
<comment type="catalytic activity">
    <reaction evidence="1">
        <text>acetyl-CoA + phosphate = acetyl phosphate + CoA</text>
        <dbReference type="Rhea" id="RHEA:19521"/>
        <dbReference type="ChEBI" id="CHEBI:22191"/>
        <dbReference type="ChEBI" id="CHEBI:43474"/>
        <dbReference type="ChEBI" id="CHEBI:57287"/>
        <dbReference type="ChEBI" id="CHEBI:57288"/>
        <dbReference type="EC" id="2.3.1.8"/>
    </reaction>
</comment>
<dbReference type="PANTHER" id="PTHR43356:SF3">
    <property type="entry name" value="PHOSPHATE ACETYLTRANSFERASE"/>
    <property type="match status" value="1"/>
</dbReference>
<evidence type="ECO:0000256" key="7">
    <source>
        <dbReference type="ARBA" id="ARBA00023315"/>
    </source>
</evidence>
<dbReference type="RefSeq" id="WP_154503620.1">
    <property type="nucleotide sequence ID" value="NZ_VUMN01000007.1"/>
</dbReference>
<keyword evidence="7 10" id="KW-0012">Acyltransferase</keyword>
<evidence type="ECO:0000256" key="3">
    <source>
        <dbReference type="ARBA" id="ARBA00005656"/>
    </source>
</evidence>
<dbReference type="Gene3D" id="3.40.50.10750">
    <property type="entry name" value="Isocitrate/Isopropylmalate dehydrogenase-like"/>
    <property type="match status" value="1"/>
</dbReference>
<dbReference type="InterPro" id="IPR042113">
    <property type="entry name" value="P_AcTrfase_dom1"/>
</dbReference>
<evidence type="ECO:0000313" key="11">
    <source>
        <dbReference type="Proteomes" id="UP000461880"/>
    </source>
</evidence>
<comment type="caution">
    <text evidence="10">The sequence shown here is derived from an EMBL/GenBank/DDBJ whole genome shotgun (WGS) entry which is preliminary data.</text>
</comment>